<keyword evidence="2" id="KW-1185">Reference proteome</keyword>
<evidence type="ECO:0000313" key="1">
    <source>
        <dbReference type="EMBL" id="WSB66599.1"/>
    </source>
</evidence>
<protein>
    <submittedName>
        <fullName evidence="1">Uncharacterized protein</fullName>
    </submittedName>
</protein>
<gene>
    <name evidence="1" type="ORF">OG863_00530</name>
</gene>
<sequence length="194" mass="20166">MLPGEDQSLHFLSLLLVRSGNFLPGMTGPAGNRTIFGRCSVNDAAAGLFCAHTCSIVAPLSASPCAVFRGARDVVFRLPGLPQVGLAKVKRGQGAHPGYGQFDLTMAVRHVVGIRNGVDNDIAGGNGDQLGPYIAVGVGEGEGDVCGFTGQQRDGLPPMTVMGAKSSAEPVTGPDVLCWMKAMMRLLLRRTGCA</sequence>
<dbReference type="RefSeq" id="WP_326615717.1">
    <property type="nucleotide sequence ID" value="NZ_CP109106.1"/>
</dbReference>
<proteinExistence type="predicted"/>
<dbReference type="Proteomes" id="UP001344251">
    <property type="component" value="Chromosome"/>
</dbReference>
<organism evidence="1 2">
    <name type="scientific">Streptomyces decoyicus</name>
    <dbReference type="NCBI Taxonomy" id="249567"/>
    <lineage>
        <taxon>Bacteria</taxon>
        <taxon>Bacillati</taxon>
        <taxon>Actinomycetota</taxon>
        <taxon>Actinomycetes</taxon>
        <taxon>Kitasatosporales</taxon>
        <taxon>Streptomycetaceae</taxon>
        <taxon>Streptomyces</taxon>
    </lineage>
</organism>
<reference evidence="1 2" key="1">
    <citation type="submission" date="2022-10" db="EMBL/GenBank/DDBJ databases">
        <title>The complete genomes of actinobacterial strains from the NBC collection.</title>
        <authorList>
            <person name="Joergensen T.S."/>
            <person name="Alvarez Arevalo M."/>
            <person name="Sterndorff E.B."/>
            <person name="Faurdal D."/>
            <person name="Vuksanovic O."/>
            <person name="Mourched A.-S."/>
            <person name="Charusanti P."/>
            <person name="Shaw S."/>
            <person name="Blin K."/>
            <person name="Weber T."/>
        </authorList>
    </citation>
    <scope>NUCLEOTIDE SEQUENCE [LARGE SCALE GENOMIC DNA]</scope>
    <source>
        <strain evidence="1 2">NBC 01774</strain>
    </source>
</reference>
<accession>A0ABZ1F8F1</accession>
<dbReference type="EMBL" id="CP109106">
    <property type="protein sequence ID" value="WSB66599.1"/>
    <property type="molecule type" value="Genomic_DNA"/>
</dbReference>
<name>A0ABZ1F8F1_9ACTN</name>
<evidence type="ECO:0000313" key="2">
    <source>
        <dbReference type="Proteomes" id="UP001344251"/>
    </source>
</evidence>